<dbReference type="AlphaFoldDB" id="A0A5C1AH12"/>
<organism evidence="2 3">
    <name type="scientific">Limnoglobus roseus</name>
    <dbReference type="NCBI Taxonomy" id="2598579"/>
    <lineage>
        <taxon>Bacteria</taxon>
        <taxon>Pseudomonadati</taxon>
        <taxon>Planctomycetota</taxon>
        <taxon>Planctomycetia</taxon>
        <taxon>Gemmatales</taxon>
        <taxon>Gemmataceae</taxon>
        <taxon>Limnoglobus</taxon>
    </lineage>
</organism>
<dbReference type="KEGG" id="lrs:PX52LOC_04436"/>
<name>A0A5C1AH12_9BACT</name>
<dbReference type="RefSeq" id="WP_149112057.1">
    <property type="nucleotide sequence ID" value="NZ_CP042425.1"/>
</dbReference>
<reference evidence="3" key="1">
    <citation type="submission" date="2019-08" db="EMBL/GenBank/DDBJ databases">
        <title>Limnoglobus roseus gen. nov., sp. nov., a novel freshwater planctomycete with a giant genome from the family Gemmataceae.</title>
        <authorList>
            <person name="Kulichevskaya I.S."/>
            <person name="Naumoff D.G."/>
            <person name="Miroshnikov K."/>
            <person name="Ivanova A."/>
            <person name="Philippov D.A."/>
            <person name="Hakobyan A."/>
            <person name="Rijpstra I.C."/>
            <person name="Sinninghe Damste J.S."/>
            <person name="Liesack W."/>
            <person name="Dedysh S.N."/>
        </authorList>
    </citation>
    <scope>NUCLEOTIDE SEQUENCE [LARGE SCALE GENOMIC DNA]</scope>
    <source>
        <strain evidence="3">PX52</strain>
    </source>
</reference>
<evidence type="ECO:0000313" key="3">
    <source>
        <dbReference type="Proteomes" id="UP000324974"/>
    </source>
</evidence>
<protein>
    <submittedName>
        <fullName evidence="2">Uncharacterized protein</fullName>
    </submittedName>
</protein>
<keyword evidence="3" id="KW-1185">Reference proteome</keyword>
<gene>
    <name evidence="2" type="ORF">PX52LOC_04436</name>
</gene>
<accession>A0A5C1AH12</accession>
<dbReference type="Proteomes" id="UP000324974">
    <property type="component" value="Chromosome"/>
</dbReference>
<feature type="region of interest" description="Disordered" evidence="1">
    <location>
        <begin position="32"/>
        <end position="61"/>
    </location>
</feature>
<dbReference type="EMBL" id="CP042425">
    <property type="protein sequence ID" value="QEL17447.1"/>
    <property type="molecule type" value="Genomic_DNA"/>
</dbReference>
<evidence type="ECO:0000256" key="1">
    <source>
        <dbReference type="SAM" id="MobiDB-lite"/>
    </source>
</evidence>
<proteinExistence type="predicted"/>
<sequence>MSIETRLQRLEGEAAARAKVWPTYYCPPQKPVDDGADRVPHACDGEPPAVPTEPVTHNGTK</sequence>
<feature type="compositionally biased region" description="Basic and acidic residues" evidence="1">
    <location>
        <begin position="32"/>
        <end position="44"/>
    </location>
</feature>
<evidence type="ECO:0000313" key="2">
    <source>
        <dbReference type="EMBL" id="QEL17447.1"/>
    </source>
</evidence>